<keyword evidence="2" id="KW-1185">Reference proteome</keyword>
<organism evidence="1 2">
    <name type="scientific">Cichorium intybus</name>
    <name type="common">Chicory</name>
    <dbReference type="NCBI Taxonomy" id="13427"/>
    <lineage>
        <taxon>Eukaryota</taxon>
        <taxon>Viridiplantae</taxon>
        <taxon>Streptophyta</taxon>
        <taxon>Embryophyta</taxon>
        <taxon>Tracheophyta</taxon>
        <taxon>Spermatophyta</taxon>
        <taxon>Magnoliopsida</taxon>
        <taxon>eudicotyledons</taxon>
        <taxon>Gunneridae</taxon>
        <taxon>Pentapetalae</taxon>
        <taxon>asterids</taxon>
        <taxon>campanulids</taxon>
        <taxon>Asterales</taxon>
        <taxon>Asteraceae</taxon>
        <taxon>Cichorioideae</taxon>
        <taxon>Cichorieae</taxon>
        <taxon>Cichoriinae</taxon>
        <taxon>Cichorium</taxon>
    </lineage>
</organism>
<sequence length="442" mass="48594">MAFPSLALAITLVIVILYTAGCSPATATRVDSGGTITIDLIHRDSIKSPFYDGKMTFAQRLAHAFQRSFTNAKRYKAHHNSNGSTIQTQIIPDHGEFVVNLTFGNPSHRVMAIADTGSDLSWIQCKPCHKCYEHKGKLFDPKKSSTYKTVDCKSTTCTTIDTVETTCSSTKTCEFYESYADGSYSNGSVATETIVLGDRILPNIVFGCGFSNGGVFRPTWGGVIGIGGGDVSLVSQLFSFVRPRFSYCLIPFPLTNDLLNKSSKMTFGDIEVDPNAASTPLVKNPDLKTFYFVTFKGITVGDKRINIHDSSNSSNPSKGNMIVDSGTTLTMLPNYMYKNVKMAIKDALNLRTMKDPQKQLDLCYRATKVKDFPKIIAHFEGADVELSRDNVFATVSKHIICLAMGSTSDLLVFGNLAQMNFMVGFDLENKRVSFKPTNCEKL</sequence>
<dbReference type="EMBL" id="CM042013">
    <property type="protein sequence ID" value="KAI3739436.1"/>
    <property type="molecule type" value="Genomic_DNA"/>
</dbReference>
<reference evidence="2" key="1">
    <citation type="journal article" date="2022" name="Mol. Ecol. Resour.">
        <title>The genomes of chicory, endive, great burdock and yacon provide insights into Asteraceae palaeo-polyploidization history and plant inulin production.</title>
        <authorList>
            <person name="Fan W."/>
            <person name="Wang S."/>
            <person name="Wang H."/>
            <person name="Wang A."/>
            <person name="Jiang F."/>
            <person name="Liu H."/>
            <person name="Zhao H."/>
            <person name="Xu D."/>
            <person name="Zhang Y."/>
        </authorList>
    </citation>
    <scope>NUCLEOTIDE SEQUENCE [LARGE SCALE GENOMIC DNA]</scope>
    <source>
        <strain evidence="2">cv. Punajuju</strain>
    </source>
</reference>
<protein>
    <submittedName>
        <fullName evidence="1">Uncharacterized protein</fullName>
    </submittedName>
</protein>
<gene>
    <name evidence="1" type="ORF">L2E82_29840</name>
</gene>
<name>A0ACB9CZ30_CICIN</name>
<evidence type="ECO:0000313" key="1">
    <source>
        <dbReference type="EMBL" id="KAI3739436.1"/>
    </source>
</evidence>
<evidence type="ECO:0000313" key="2">
    <source>
        <dbReference type="Proteomes" id="UP001055811"/>
    </source>
</evidence>
<reference evidence="1 2" key="2">
    <citation type="journal article" date="2022" name="Mol. Ecol. Resour.">
        <title>The genomes of chicory, endive, great burdock and yacon provide insights into Asteraceae paleo-polyploidization history and plant inulin production.</title>
        <authorList>
            <person name="Fan W."/>
            <person name="Wang S."/>
            <person name="Wang H."/>
            <person name="Wang A."/>
            <person name="Jiang F."/>
            <person name="Liu H."/>
            <person name="Zhao H."/>
            <person name="Xu D."/>
            <person name="Zhang Y."/>
        </authorList>
    </citation>
    <scope>NUCLEOTIDE SEQUENCE [LARGE SCALE GENOMIC DNA]</scope>
    <source>
        <strain evidence="2">cv. Punajuju</strain>
        <tissue evidence="1">Leaves</tissue>
    </source>
</reference>
<proteinExistence type="predicted"/>
<comment type="caution">
    <text evidence="1">The sequence shown here is derived from an EMBL/GenBank/DDBJ whole genome shotgun (WGS) entry which is preliminary data.</text>
</comment>
<dbReference type="Proteomes" id="UP001055811">
    <property type="component" value="Linkage Group LG05"/>
</dbReference>
<accession>A0ACB9CZ30</accession>